<evidence type="ECO:0000256" key="8">
    <source>
        <dbReference type="ARBA" id="ARBA00023229"/>
    </source>
</evidence>
<accession>A0A1I2MQG7</accession>
<keyword evidence="13" id="KW-0472">Membrane</keyword>
<evidence type="ECO:0000256" key="4">
    <source>
        <dbReference type="ARBA" id="ARBA00015100"/>
    </source>
</evidence>
<dbReference type="InterPro" id="IPR053378">
    <property type="entry name" value="Prenyl_diphosphate_synthase"/>
</dbReference>
<evidence type="ECO:0000256" key="6">
    <source>
        <dbReference type="ARBA" id="ARBA00022723"/>
    </source>
</evidence>
<dbReference type="SFLD" id="SFLDS00005">
    <property type="entry name" value="Isoprenoid_Synthase_Type_I"/>
    <property type="match status" value="1"/>
</dbReference>
<proteinExistence type="inferred from homology"/>
<keyword evidence="15" id="KW-1185">Reference proteome</keyword>
<keyword evidence="5 12" id="KW-0808">Transferase</keyword>
<keyword evidence="6" id="KW-0479">Metal-binding</keyword>
<dbReference type="GO" id="GO:0005737">
    <property type="term" value="C:cytoplasm"/>
    <property type="evidence" value="ECO:0007669"/>
    <property type="project" value="UniProtKB-ARBA"/>
</dbReference>
<dbReference type="Gene3D" id="1.10.600.10">
    <property type="entry name" value="Farnesyl Diphosphate Synthase"/>
    <property type="match status" value="1"/>
</dbReference>
<organism evidence="14 15">
    <name type="scientific">Desulfotruncus arcticus DSM 17038</name>
    <dbReference type="NCBI Taxonomy" id="1121424"/>
    <lineage>
        <taxon>Bacteria</taxon>
        <taxon>Bacillati</taxon>
        <taxon>Bacillota</taxon>
        <taxon>Clostridia</taxon>
        <taxon>Eubacteriales</taxon>
        <taxon>Desulfallaceae</taxon>
        <taxon>Desulfotruncus</taxon>
    </lineage>
</organism>
<dbReference type="PANTHER" id="PTHR43281">
    <property type="entry name" value="FARNESYL DIPHOSPHATE SYNTHASE"/>
    <property type="match status" value="1"/>
</dbReference>
<dbReference type="Proteomes" id="UP000199337">
    <property type="component" value="Unassembled WGS sequence"/>
</dbReference>
<dbReference type="EMBL" id="FOOX01000001">
    <property type="protein sequence ID" value="SFF93702.1"/>
    <property type="molecule type" value="Genomic_DNA"/>
</dbReference>
<keyword evidence="7" id="KW-0460">Magnesium</keyword>
<reference evidence="15" key="1">
    <citation type="submission" date="2016-10" db="EMBL/GenBank/DDBJ databases">
        <authorList>
            <person name="Varghese N."/>
            <person name="Submissions S."/>
        </authorList>
    </citation>
    <scope>NUCLEOTIDE SEQUENCE [LARGE SCALE GENOMIC DNA]</scope>
    <source>
        <strain evidence="15">DSM 17038</strain>
    </source>
</reference>
<dbReference type="GO" id="GO:0046872">
    <property type="term" value="F:metal ion binding"/>
    <property type="evidence" value="ECO:0007669"/>
    <property type="project" value="UniProtKB-KW"/>
</dbReference>
<evidence type="ECO:0000256" key="1">
    <source>
        <dbReference type="ARBA" id="ARBA00001946"/>
    </source>
</evidence>
<gene>
    <name evidence="14" type="ORF">SAMN05660649_00087</name>
</gene>
<keyword evidence="8" id="KW-0414">Isoprene biosynthesis</keyword>
<evidence type="ECO:0000256" key="3">
    <source>
        <dbReference type="ARBA" id="ARBA00012439"/>
    </source>
</evidence>
<keyword evidence="13" id="KW-1133">Transmembrane helix</keyword>
<evidence type="ECO:0000256" key="11">
    <source>
        <dbReference type="ARBA" id="ARBA00049399"/>
    </source>
</evidence>
<feature type="transmembrane region" description="Helical" evidence="13">
    <location>
        <begin position="105"/>
        <end position="126"/>
    </location>
</feature>
<dbReference type="SUPFAM" id="SSF48576">
    <property type="entry name" value="Terpenoid synthases"/>
    <property type="match status" value="1"/>
</dbReference>
<dbReference type="InterPro" id="IPR008949">
    <property type="entry name" value="Isoprenoid_synthase_dom_sf"/>
</dbReference>
<dbReference type="AlphaFoldDB" id="A0A1I2MQG7"/>
<evidence type="ECO:0000256" key="13">
    <source>
        <dbReference type="SAM" id="Phobius"/>
    </source>
</evidence>
<protein>
    <recommendedName>
        <fullName evidence="4">Farnesyl diphosphate synthase</fullName>
        <ecNumber evidence="3">2.5.1.10</ecNumber>
    </recommendedName>
    <alternativeName>
        <fullName evidence="10">(2E,6E)-farnesyl diphosphate synthase</fullName>
    </alternativeName>
    <alternativeName>
        <fullName evidence="9">Geranyltranstransferase</fullName>
    </alternativeName>
</protein>
<dbReference type="EC" id="2.5.1.10" evidence="3"/>
<dbReference type="PROSITE" id="PS00723">
    <property type="entry name" value="POLYPRENYL_SYNTHASE_1"/>
    <property type="match status" value="1"/>
</dbReference>
<dbReference type="InterPro" id="IPR000092">
    <property type="entry name" value="Polyprenyl_synt"/>
</dbReference>
<evidence type="ECO:0000256" key="9">
    <source>
        <dbReference type="ARBA" id="ARBA00032380"/>
    </source>
</evidence>
<evidence type="ECO:0000313" key="14">
    <source>
        <dbReference type="EMBL" id="SFF93702.1"/>
    </source>
</evidence>
<dbReference type="CDD" id="cd00685">
    <property type="entry name" value="Trans_IPPS_HT"/>
    <property type="match status" value="1"/>
</dbReference>
<dbReference type="Pfam" id="PF00348">
    <property type="entry name" value="polyprenyl_synt"/>
    <property type="match status" value="1"/>
</dbReference>
<dbReference type="PANTHER" id="PTHR43281:SF1">
    <property type="entry name" value="FARNESYL DIPHOSPHATE SYNTHASE"/>
    <property type="match status" value="1"/>
</dbReference>
<dbReference type="InterPro" id="IPR033749">
    <property type="entry name" value="Polyprenyl_synt_CS"/>
</dbReference>
<evidence type="ECO:0000313" key="15">
    <source>
        <dbReference type="Proteomes" id="UP000199337"/>
    </source>
</evidence>
<keyword evidence="13" id="KW-0812">Transmembrane</keyword>
<evidence type="ECO:0000256" key="12">
    <source>
        <dbReference type="RuleBase" id="RU004466"/>
    </source>
</evidence>
<comment type="cofactor">
    <cofactor evidence="1">
        <name>Mg(2+)</name>
        <dbReference type="ChEBI" id="CHEBI:18420"/>
    </cofactor>
</comment>
<evidence type="ECO:0000256" key="10">
    <source>
        <dbReference type="ARBA" id="ARBA00032873"/>
    </source>
</evidence>
<sequence>MDFKTELARRALVIDQALNHCLPAADAHPSIIHEAIRYSIFAGGKRLRPALVMASACAVDGDESLVLPAACAVEVLHTYSLVHDDLPAMDNDDLRRGKPTSHKKFGEAIAILAGDSMLTMAFALLAGMGATGRVMPDKVVQVISEVALAAGTCGLIGGQVVDLLSSEKEIAQQELEYIHTHKTGALYRASVRAGAILSGASPDQIAKLTAYADNLGLAFQITDDILDIEGDEEKLGKPVGSDNINKKATYPALYGLEESRKLARAAGDRALAALNPFGAEAEFLRLLVQFVLSRDN</sequence>
<evidence type="ECO:0000256" key="7">
    <source>
        <dbReference type="ARBA" id="ARBA00022842"/>
    </source>
</evidence>
<dbReference type="GO" id="GO:0004337">
    <property type="term" value="F:(2E,6E)-farnesyl diphosphate synthase activity"/>
    <property type="evidence" value="ECO:0007669"/>
    <property type="project" value="UniProtKB-EC"/>
</dbReference>
<dbReference type="SFLD" id="SFLDG01017">
    <property type="entry name" value="Polyprenyl_Transferase_Like"/>
    <property type="match status" value="1"/>
</dbReference>
<dbReference type="PROSITE" id="PS00444">
    <property type="entry name" value="POLYPRENYL_SYNTHASE_2"/>
    <property type="match status" value="1"/>
</dbReference>
<dbReference type="OrthoDB" id="9805316at2"/>
<evidence type="ECO:0000256" key="2">
    <source>
        <dbReference type="ARBA" id="ARBA00006706"/>
    </source>
</evidence>
<dbReference type="FunFam" id="1.10.600.10:FF:000001">
    <property type="entry name" value="Geranylgeranyl diphosphate synthase"/>
    <property type="match status" value="1"/>
</dbReference>
<dbReference type="STRING" id="341036.SAMN05660649_00087"/>
<dbReference type="RefSeq" id="WP_092467607.1">
    <property type="nucleotide sequence ID" value="NZ_FOOX01000001.1"/>
</dbReference>
<name>A0A1I2MQG7_9FIRM</name>
<dbReference type="GO" id="GO:0016114">
    <property type="term" value="P:terpenoid biosynthetic process"/>
    <property type="evidence" value="ECO:0007669"/>
    <property type="project" value="UniProtKB-ARBA"/>
</dbReference>
<comment type="similarity">
    <text evidence="2 12">Belongs to the FPP/GGPP synthase family.</text>
</comment>
<comment type="catalytic activity">
    <reaction evidence="11">
        <text>isopentenyl diphosphate + (2E)-geranyl diphosphate = (2E,6E)-farnesyl diphosphate + diphosphate</text>
        <dbReference type="Rhea" id="RHEA:19361"/>
        <dbReference type="ChEBI" id="CHEBI:33019"/>
        <dbReference type="ChEBI" id="CHEBI:58057"/>
        <dbReference type="ChEBI" id="CHEBI:128769"/>
        <dbReference type="ChEBI" id="CHEBI:175763"/>
        <dbReference type="EC" id="2.5.1.10"/>
    </reaction>
</comment>
<dbReference type="NCBIfam" id="NF045485">
    <property type="entry name" value="FPPsyn"/>
    <property type="match status" value="1"/>
</dbReference>
<evidence type="ECO:0000256" key="5">
    <source>
        <dbReference type="ARBA" id="ARBA00022679"/>
    </source>
</evidence>